<evidence type="ECO:0000256" key="4">
    <source>
        <dbReference type="ARBA" id="ARBA00023136"/>
    </source>
</evidence>
<accession>A0ABY1S140</accession>
<dbReference type="Gene3D" id="1.20.120.1630">
    <property type="match status" value="1"/>
</dbReference>
<evidence type="ECO:0000256" key="3">
    <source>
        <dbReference type="ARBA" id="ARBA00022989"/>
    </source>
</evidence>
<organism evidence="6 7">
    <name type="scientific">Marinobacterium sediminicola</name>
    <dbReference type="NCBI Taxonomy" id="518898"/>
    <lineage>
        <taxon>Bacteria</taxon>
        <taxon>Pseudomonadati</taxon>
        <taxon>Pseudomonadota</taxon>
        <taxon>Gammaproteobacteria</taxon>
        <taxon>Oceanospirillales</taxon>
        <taxon>Oceanospirillaceae</taxon>
        <taxon>Marinobacterium</taxon>
    </lineage>
</organism>
<evidence type="ECO:0000256" key="1">
    <source>
        <dbReference type="ARBA" id="ARBA00004127"/>
    </source>
</evidence>
<dbReference type="Pfam" id="PF04191">
    <property type="entry name" value="PEMT"/>
    <property type="match status" value="1"/>
</dbReference>
<keyword evidence="2 5" id="KW-0812">Transmembrane</keyword>
<name>A0ABY1S140_9GAMM</name>
<feature type="transmembrane region" description="Helical" evidence="5">
    <location>
        <begin position="76"/>
        <end position="96"/>
    </location>
</feature>
<dbReference type="PANTHER" id="PTHR12714:SF24">
    <property type="entry name" value="SLR1182 PROTEIN"/>
    <property type="match status" value="1"/>
</dbReference>
<dbReference type="EMBL" id="FXWV01000008">
    <property type="protein sequence ID" value="SMR74892.1"/>
    <property type="molecule type" value="Genomic_DNA"/>
</dbReference>
<evidence type="ECO:0000313" key="6">
    <source>
        <dbReference type="EMBL" id="SMR74892.1"/>
    </source>
</evidence>
<keyword evidence="7" id="KW-1185">Reference proteome</keyword>
<evidence type="ECO:0000313" key="7">
    <source>
        <dbReference type="Proteomes" id="UP001159257"/>
    </source>
</evidence>
<dbReference type="Proteomes" id="UP001159257">
    <property type="component" value="Unassembled WGS sequence"/>
</dbReference>
<sequence>MPFSSGEVVFRLLEPAQGGRPGRGCASSFHARGARIVSSLELKLPPPAIATLVALLMYAGDQVSPAFMQVPLDPRWAIIVMVLAMLLGMMAVAHFVRVGTTVHPHCPEKSSHLVVRGIYRYSRNPMYLSLVLMLVAWALYLGWVLSPLGWALFVLWMTRFQIRPEERILARLFGDEYRDYCRRVRRWL</sequence>
<keyword evidence="3 5" id="KW-1133">Transmembrane helix</keyword>
<gene>
    <name evidence="6" type="ORF">SAMN04487964_108145</name>
</gene>
<dbReference type="PANTHER" id="PTHR12714">
    <property type="entry name" value="PROTEIN-S ISOPRENYLCYSTEINE O-METHYLTRANSFERASE"/>
    <property type="match status" value="1"/>
</dbReference>
<keyword evidence="4 5" id="KW-0472">Membrane</keyword>
<comment type="caution">
    <text evidence="6">The sequence shown here is derived from an EMBL/GenBank/DDBJ whole genome shotgun (WGS) entry which is preliminary data.</text>
</comment>
<evidence type="ECO:0000256" key="5">
    <source>
        <dbReference type="SAM" id="Phobius"/>
    </source>
</evidence>
<dbReference type="InterPro" id="IPR007318">
    <property type="entry name" value="Phopholipid_MeTrfase"/>
</dbReference>
<protein>
    <submittedName>
        <fullName evidence="6">Protein-S-isoprenylcysteine O-methyltransferase Ste14</fullName>
    </submittedName>
</protein>
<feature type="transmembrane region" description="Helical" evidence="5">
    <location>
        <begin position="126"/>
        <end position="157"/>
    </location>
</feature>
<evidence type="ECO:0000256" key="2">
    <source>
        <dbReference type="ARBA" id="ARBA00022692"/>
    </source>
</evidence>
<comment type="subcellular location">
    <subcellularLocation>
        <location evidence="1">Endomembrane system</location>
        <topology evidence="1">Multi-pass membrane protein</topology>
    </subcellularLocation>
</comment>
<proteinExistence type="predicted"/>
<reference evidence="6 7" key="1">
    <citation type="submission" date="2017-05" db="EMBL/GenBank/DDBJ databases">
        <authorList>
            <person name="Varghese N."/>
            <person name="Submissions S."/>
        </authorList>
    </citation>
    <scope>NUCLEOTIDE SEQUENCE [LARGE SCALE GENOMIC DNA]</scope>
    <source>
        <strain evidence="6 7">CGMCC 1.7287</strain>
    </source>
</reference>